<dbReference type="Gene3D" id="3.30.450.20">
    <property type="entry name" value="PAS domain"/>
    <property type="match status" value="1"/>
</dbReference>
<evidence type="ECO:0000259" key="1">
    <source>
        <dbReference type="PROSITE" id="PS50112"/>
    </source>
</evidence>
<dbReference type="SUPFAM" id="SSF55073">
    <property type="entry name" value="Nucleotide cyclase"/>
    <property type="match status" value="1"/>
</dbReference>
<dbReference type="InterPro" id="IPR000014">
    <property type="entry name" value="PAS"/>
</dbReference>
<reference evidence="5" key="2">
    <citation type="submission" date="2021-09" db="EMBL/GenBank/DDBJ databases">
        <authorList>
            <person name="Gilroy R."/>
        </authorList>
    </citation>
    <scope>NUCLEOTIDE SEQUENCE</scope>
    <source>
        <strain evidence="5">CHK171-7178</strain>
    </source>
</reference>
<evidence type="ECO:0000259" key="3">
    <source>
        <dbReference type="PROSITE" id="PS50883"/>
    </source>
</evidence>
<dbReference type="Pfam" id="PF13426">
    <property type="entry name" value="PAS_9"/>
    <property type="match status" value="1"/>
</dbReference>
<feature type="domain" description="PAS" evidence="1">
    <location>
        <begin position="32"/>
        <end position="90"/>
    </location>
</feature>
<dbReference type="InterPro" id="IPR035965">
    <property type="entry name" value="PAS-like_dom_sf"/>
</dbReference>
<dbReference type="InterPro" id="IPR001610">
    <property type="entry name" value="PAC"/>
</dbReference>
<dbReference type="PROSITE" id="PS50883">
    <property type="entry name" value="EAL"/>
    <property type="match status" value="1"/>
</dbReference>
<dbReference type="EMBL" id="DYWT01000023">
    <property type="protein sequence ID" value="HJF30425.1"/>
    <property type="molecule type" value="Genomic_DNA"/>
</dbReference>
<dbReference type="InterPro" id="IPR000160">
    <property type="entry name" value="GGDEF_dom"/>
</dbReference>
<proteinExistence type="predicted"/>
<accession>A0A921FVB8</accession>
<dbReference type="InterPro" id="IPR029787">
    <property type="entry name" value="Nucleotide_cyclase"/>
</dbReference>
<dbReference type="Pfam" id="PF00990">
    <property type="entry name" value="GGDEF"/>
    <property type="match status" value="1"/>
</dbReference>
<feature type="domain" description="GGDEF" evidence="4">
    <location>
        <begin position="329"/>
        <end position="461"/>
    </location>
</feature>
<dbReference type="SUPFAM" id="SSF55785">
    <property type="entry name" value="PYP-like sensor domain (PAS domain)"/>
    <property type="match status" value="1"/>
</dbReference>
<evidence type="ECO:0000259" key="2">
    <source>
        <dbReference type="PROSITE" id="PS50113"/>
    </source>
</evidence>
<dbReference type="PANTHER" id="PTHR44757:SF2">
    <property type="entry name" value="BIOFILM ARCHITECTURE MAINTENANCE PROTEIN MBAA"/>
    <property type="match status" value="1"/>
</dbReference>
<dbReference type="InterPro" id="IPR043128">
    <property type="entry name" value="Rev_trsase/Diguanyl_cyclase"/>
</dbReference>
<dbReference type="InterPro" id="IPR000700">
    <property type="entry name" value="PAS-assoc_C"/>
</dbReference>
<dbReference type="PROSITE" id="PS50113">
    <property type="entry name" value="PAC"/>
    <property type="match status" value="1"/>
</dbReference>
<dbReference type="SMART" id="SM00267">
    <property type="entry name" value="GGDEF"/>
    <property type="match status" value="1"/>
</dbReference>
<dbReference type="CDD" id="cd01949">
    <property type="entry name" value="GGDEF"/>
    <property type="match status" value="1"/>
</dbReference>
<dbReference type="PROSITE" id="PS50887">
    <property type="entry name" value="GGDEF"/>
    <property type="match status" value="1"/>
</dbReference>
<feature type="domain" description="PAC" evidence="2">
    <location>
        <begin position="93"/>
        <end position="145"/>
    </location>
</feature>
<evidence type="ECO:0000313" key="6">
    <source>
        <dbReference type="Proteomes" id="UP000698173"/>
    </source>
</evidence>
<dbReference type="NCBIfam" id="TIGR00254">
    <property type="entry name" value="GGDEF"/>
    <property type="match status" value="1"/>
</dbReference>
<evidence type="ECO:0000259" key="4">
    <source>
        <dbReference type="PROSITE" id="PS50887"/>
    </source>
</evidence>
<dbReference type="PANTHER" id="PTHR44757">
    <property type="entry name" value="DIGUANYLATE CYCLASE DGCP"/>
    <property type="match status" value="1"/>
</dbReference>
<name>A0A921FVB8_SPOPS</name>
<organism evidence="5 6">
    <name type="scientific">Sporosarcina psychrophila</name>
    <name type="common">Bacillus psychrophilus</name>
    <dbReference type="NCBI Taxonomy" id="1476"/>
    <lineage>
        <taxon>Bacteria</taxon>
        <taxon>Bacillati</taxon>
        <taxon>Bacillota</taxon>
        <taxon>Bacilli</taxon>
        <taxon>Bacillales</taxon>
        <taxon>Caryophanaceae</taxon>
        <taxon>Sporosarcina</taxon>
    </lineage>
</organism>
<gene>
    <name evidence="5" type="ORF">K8V56_01440</name>
</gene>
<dbReference type="Pfam" id="PF00563">
    <property type="entry name" value="EAL"/>
    <property type="match status" value="1"/>
</dbReference>
<dbReference type="Gene3D" id="3.30.70.270">
    <property type="match status" value="1"/>
</dbReference>
<dbReference type="InterPro" id="IPR035919">
    <property type="entry name" value="EAL_sf"/>
</dbReference>
<dbReference type="AlphaFoldDB" id="A0A921FVB8"/>
<dbReference type="SMART" id="SM00052">
    <property type="entry name" value="EAL"/>
    <property type="match status" value="1"/>
</dbReference>
<dbReference type="SUPFAM" id="SSF141868">
    <property type="entry name" value="EAL domain-like"/>
    <property type="match status" value="1"/>
</dbReference>
<comment type="caution">
    <text evidence="5">The sequence shown here is derived from an EMBL/GenBank/DDBJ whole genome shotgun (WGS) entry which is preliminary data.</text>
</comment>
<dbReference type="Gene3D" id="3.20.20.450">
    <property type="entry name" value="EAL domain"/>
    <property type="match status" value="1"/>
</dbReference>
<dbReference type="NCBIfam" id="TIGR00229">
    <property type="entry name" value="sensory_box"/>
    <property type="match status" value="1"/>
</dbReference>
<sequence>MDNPRKTQTDKAEKAILFNWLQRFGSRFRTGFILTDPSASDDPVVFINDAFTDITGYPSEEVIGQNLRFMQGEETDMELIEEINKKLRKGMPANAEILHYKKDGTPFWNELVIQPLVDEKGKVLFTASFILDVTERKKDESLLRLQEAIFSGINAGEELTDLLQKIGIVVESFFPEGSVCSILFKEQDDGWYIGAADSVPDQLIGEMLNNKALGNKYVPEDVIVMESSQLTVQEEDKPASDFYSNWSVPTVDDEGEMNGLLTVFMKKNGNPTEMQIQFLKKMVPIVQMTRKHYTQQTEYRRLAFTDPQTGLPNRHAFLNKLKQNILDGQEHFVAIIEPGEYAKIVDLYGRDAADELFVQLGKRIEKVGEKKPNFIGRFSSASLVMTSESEEGSGEHYLLELGAIVGEPFIVAGQEMFITLKIGISFTEGDKKSEEELLRRADIAMSDAKKKPGNAMSFYRNLQNEEMIREMKIFNELSKALIAQEIDVYLQPKVDLKDGEIIGFEALARWFSPVLGPVPPNLFIPAAENMGKIIDLEIVILSKVMEWQQKREQSGQKMYQVAVNISVHHFFDHAFVDELKKLANNYDLSPRHIMLEMTESIGLVDLQKAKLIFKELNKAGFEISVDDFGVGFSSLSYLPQLPLCELKIDRSFISALDEPDTLAVVRTIIQLAENLNLTTVAEGIEEERHIEVMRSLGCKVGQGFYYYKPMPLEEIDQLLAE</sequence>
<dbReference type="Proteomes" id="UP000698173">
    <property type="component" value="Unassembled WGS sequence"/>
</dbReference>
<feature type="domain" description="EAL" evidence="3">
    <location>
        <begin position="470"/>
        <end position="721"/>
    </location>
</feature>
<dbReference type="PROSITE" id="PS50112">
    <property type="entry name" value="PAS"/>
    <property type="match status" value="1"/>
</dbReference>
<reference evidence="5" key="1">
    <citation type="journal article" date="2021" name="PeerJ">
        <title>Extensive microbial diversity within the chicken gut microbiome revealed by metagenomics and culture.</title>
        <authorList>
            <person name="Gilroy R."/>
            <person name="Ravi A."/>
            <person name="Getino M."/>
            <person name="Pursley I."/>
            <person name="Horton D.L."/>
            <person name="Alikhan N.F."/>
            <person name="Baker D."/>
            <person name="Gharbi K."/>
            <person name="Hall N."/>
            <person name="Watson M."/>
            <person name="Adriaenssens E.M."/>
            <person name="Foster-Nyarko E."/>
            <person name="Jarju S."/>
            <person name="Secka A."/>
            <person name="Antonio M."/>
            <person name="Oren A."/>
            <person name="Chaudhuri R.R."/>
            <person name="La Ragione R."/>
            <person name="Hildebrand F."/>
            <person name="Pallen M.J."/>
        </authorList>
    </citation>
    <scope>NUCLEOTIDE SEQUENCE</scope>
    <source>
        <strain evidence="5">CHK171-7178</strain>
    </source>
</reference>
<dbReference type="InterPro" id="IPR052155">
    <property type="entry name" value="Biofilm_reg_signaling"/>
</dbReference>
<evidence type="ECO:0000313" key="5">
    <source>
        <dbReference type="EMBL" id="HJF30425.1"/>
    </source>
</evidence>
<dbReference type="CDD" id="cd01948">
    <property type="entry name" value="EAL"/>
    <property type="match status" value="1"/>
</dbReference>
<protein>
    <submittedName>
        <fullName evidence="5">EAL domain-containing protein</fullName>
    </submittedName>
</protein>
<dbReference type="CDD" id="cd00130">
    <property type="entry name" value="PAS"/>
    <property type="match status" value="1"/>
</dbReference>
<dbReference type="SMART" id="SM00086">
    <property type="entry name" value="PAC"/>
    <property type="match status" value="1"/>
</dbReference>
<dbReference type="InterPro" id="IPR001633">
    <property type="entry name" value="EAL_dom"/>
</dbReference>